<evidence type="ECO:0000313" key="3">
    <source>
        <dbReference type="Proteomes" id="UP000762676"/>
    </source>
</evidence>
<organism evidence="2 3">
    <name type="scientific">Elysia marginata</name>
    <dbReference type="NCBI Taxonomy" id="1093978"/>
    <lineage>
        <taxon>Eukaryota</taxon>
        <taxon>Metazoa</taxon>
        <taxon>Spiralia</taxon>
        <taxon>Lophotrochozoa</taxon>
        <taxon>Mollusca</taxon>
        <taxon>Gastropoda</taxon>
        <taxon>Heterobranchia</taxon>
        <taxon>Euthyneura</taxon>
        <taxon>Panpulmonata</taxon>
        <taxon>Sacoglossa</taxon>
        <taxon>Placobranchoidea</taxon>
        <taxon>Plakobranchidae</taxon>
        <taxon>Elysia</taxon>
    </lineage>
</organism>
<dbReference type="Proteomes" id="UP000762676">
    <property type="component" value="Unassembled WGS sequence"/>
</dbReference>
<evidence type="ECO:0000256" key="1">
    <source>
        <dbReference type="SAM" id="MobiDB-lite"/>
    </source>
</evidence>
<sequence length="113" mass="13341">MQRQPRLVEKRCQYGGVCSKYTVLDFFTDVPVIIMDDICVQSIKPFSDKKTERDRKTGREGQANIQTHREYEIRDRETERGTEKENTERGGEMEWGRSERKKSVRKGGHSMQR</sequence>
<feature type="compositionally biased region" description="Basic and acidic residues" evidence="1">
    <location>
        <begin position="67"/>
        <end position="98"/>
    </location>
</feature>
<feature type="compositionally biased region" description="Basic and acidic residues" evidence="1">
    <location>
        <begin position="46"/>
        <end position="59"/>
    </location>
</feature>
<comment type="caution">
    <text evidence="2">The sequence shown here is derived from an EMBL/GenBank/DDBJ whole genome shotgun (WGS) entry which is preliminary data.</text>
</comment>
<name>A0AAV4FRV8_9GAST</name>
<dbReference type="AlphaFoldDB" id="A0AAV4FRV8"/>
<protein>
    <submittedName>
        <fullName evidence="2">Uncharacterized protein</fullName>
    </submittedName>
</protein>
<feature type="region of interest" description="Disordered" evidence="1">
    <location>
        <begin position="45"/>
        <end position="113"/>
    </location>
</feature>
<proteinExistence type="predicted"/>
<dbReference type="EMBL" id="BMAT01004577">
    <property type="protein sequence ID" value="GFR76067.1"/>
    <property type="molecule type" value="Genomic_DNA"/>
</dbReference>
<accession>A0AAV4FRV8</accession>
<gene>
    <name evidence="2" type="ORF">ElyMa_002203100</name>
</gene>
<reference evidence="2 3" key="1">
    <citation type="journal article" date="2021" name="Elife">
        <title>Chloroplast acquisition without the gene transfer in kleptoplastic sea slugs, Plakobranchus ocellatus.</title>
        <authorList>
            <person name="Maeda T."/>
            <person name="Takahashi S."/>
            <person name="Yoshida T."/>
            <person name="Shimamura S."/>
            <person name="Takaki Y."/>
            <person name="Nagai Y."/>
            <person name="Toyoda A."/>
            <person name="Suzuki Y."/>
            <person name="Arimoto A."/>
            <person name="Ishii H."/>
            <person name="Satoh N."/>
            <person name="Nishiyama T."/>
            <person name="Hasebe M."/>
            <person name="Maruyama T."/>
            <person name="Minagawa J."/>
            <person name="Obokata J."/>
            <person name="Shigenobu S."/>
        </authorList>
    </citation>
    <scope>NUCLEOTIDE SEQUENCE [LARGE SCALE GENOMIC DNA]</scope>
</reference>
<evidence type="ECO:0000313" key="2">
    <source>
        <dbReference type="EMBL" id="GFR76067.1"/>
    </source>
</evidence>
<keyword evidence="3" id="KW-1185">Reference proteome</keyword>
<feature type="compositionally biased region" description="Basic residues" evidence="1">
    <location>
        <begin position="99"/>
        <end position="113"/>
    </location>
</feature>